<feature type="region of interest" description="Disordered" evidence="11">
    <location>
        <begin position="363"/>
        <end position="399"/>
    </location>
</feature>
<dbReference type="EMBL" id="AZHW01000404">
    <property type="protein sequence ID" value="ETW99764.1"/>
    <property type="molecule type" value="Genomic_DNA"/>
</dbReference>
<dbReference type="PRINTS" id="PR00811">
    <property type="entry name" value="BCTERIALGSPD"/>
</dbReference>
<keyword evidence="5" id="KW-0812">Transmembrane</keyword>
<dbReference type="PANTHER" id="PTHR30332">
    <property type="entry name" value="PROBABLE GENERAL SECRETION PATHWAY PROTEIN D"/>
    <property type="match status" value="1"/>
</dbReference>
<dbReference type="InterPro" id="IPR004846">
    <property type="entry name" value="T2SS/T3SS_dom"/>
</dbReference>
<feature type="region of interest" description="Disordered" evidence="11">
    <location>
        <begin position="31"/>
        <end position="53"/>
    </location>
</feature>
<dbReference type="GO" id="GO:0015627">
    <property type="term" value="C:type II protein secretion system complex"/>
    <property type="evidence" value="ECO:0007669"/>
    <property type="project" value="InterPro"/>
</dbReference>
<dbReference type="Pfam" id="PF00263">
    <property type="entry name" value="Secretin"/>
    <property type="match status" value="1"/>
</dbReference>
<dbReference type="InterPro" id="IPR049371">
    <property type="entry name" value="GspD-like_N0"/>
</dbReference>
<feature type="domain" description="NolW-like" evidence="13">
    <location>
        <begin position="336"/>
        <end position="435"/>
    </location>
</feature>
<reference evidence="15 16" key="1">
    <citation type="journal article" date="2014" name="Nature">
        <title>An environmental bacterial taxon with a large and distinct metabolic repertoire.</title>
        <authorList>
            <person name="Wilson M.C."/>
            <person name="Mori T."/>
            <person name="Ruckert C."/>
            <person name="Uria A.R."/>
            <person name="Helf M.J."/>
            <person name="Takada K."/>
            <person name="Gernert C."/>
            <person name="Steffens U.A."/>
            <person name="Heycke N."/>
            <person name="Schmitt S."/>
            <person name="Rinke C."/>
            <person name="Helfrich E.J."/>
            <person name="Brachmann A.O."/>
            <person name="Gurgui C."/>
            <person name="Wakimoto T."/>
            <person name="Kracht M."/>
            <person name="Crusemann M."/>
            <person name="Hentschel U."/>
            <person name="Abe I."/>
            <person name="Matsunaga S."/>
            <person name="Kalinowski J."/>
            <person name="Takeyama H."/>
            <person name="Piel J."/>
        </authorList>
    </citation>
    <scope>NUCLEOTIDE SEQUENCE [LARGE SCALE GENOMIC DNA]</scope>
    <source>
        <strain evidence="16">TSY1</strain>
    </source>
</reference>
<evidence type="ECO:0000256" key="1">
    <source>
        <dbReference type="ARBA" id="ARBA00004442"/>
    </source>
</evidence>
<evidence type="ECO:0000256" key="9">
    <source>
        <dbReference type="ARBA" id="ARBA00023237"/>
    </source>
</evidence>
<dbReference type="PANTHER" id="PTHR30332:SF24">
    <property type="entry name" value="SECRETIN GSPD-RELATED"/>
    <property type="match status" value="1"/>
</dbReference>
<dbReference type="GO" id="GO:0015628">
    <property type="term" value="P:protein secretion by the type II secretion system"/>
    <property type="evidence" value="ECO:0007669"/>
    <property type="project" value="InterPro"/>
</dbReference>
<dbReference type="Pfam" id="PF03958">
    <property type="entry name" value="Secretin_N"/>
    <property type="match status" value="3"/>
</dbReference>
<dbReference type="InterPro" id="IPR001775">
    <property type="entry name" value="GspD/PilQ"/>
</dbReference>
<keyword evidence="3 10" id="KW-0813">Transport</keyword>
<keyword evidence="7" id="KW-0653">Protein transport</keyword>
<dbReference type="Proteomes" id="UP000019141">
    <property type="component" value="Unassembled WGS sequence"/>
</dbReference>
<dbReference type="InterPro" id="IPR050810">
    <property type="entry name" value="Bact_Secretion_Sys_Channel"/>
</dbReference>
<keyword evidence="16" id="KW-1185">Reference proteome</keyword>
<evidence type="ECO:0000256" key="11">
    <source>
        <dbReference type="SAM" id="MobiDB-lite"/>
    </source>
</evidence>
<evidence type="ECO:0000259" key="13">
    <source>
        <dbReference type="Pfam" id="PF03958"/>
    </source>
</evidence>
<feature type="domain" description="NolW-like" evidence="13">
    <location>
        <begin position="230"/>
        <end position="328"/>
    </location>
</feature>
<evidence type="ECO:0000256" key="3">
    <source>
        <dbReference type="ARBA" id="ARBA00022448"/>
    </source>
</evidence>
<dbReference type="InterPro" id="IPR013356">
    <property type="entry name" value="T2SS_GspD"/>
</dbReference>
<evidence type="ECO:0000256" key="7">
    <source>
        <dbReference type="ARBA" id="ARBA00022927"/>
    </source>
</evidence>
<dbReference type="GO" id="GO:0009279">
    <property type="term" value="C:cell outer membrane"/>
    <property type="evidence" value="ECO:0007669"/>
    <property type="project" value="UniProtKB-SubCell"/>
</dbReference>
<feature type="domain" description="NolW-like" evidence="13">
    <location>
        <begin position="165"/>
        <end position="224"/>
    </location>
</feature>
<evidence type="ECO:0000256" key="5">
    <source>
        <dbReference type="ARBA" id="ARBA00022692"/>
    </source>
</evidence>
<comment type="caution">
    <text evidence="15">The sequence shown here is derived from an EMBL/GenBank/DDBJ whole genome shotgun (WGS) entry which is preliminary data.</text>
</comment>
<name>W4LPH2_ENTF1</name>
<evidence type="ECO:0000259" key="14">
    <source>
        <dbReference type="Pfam" id="PF21305"/>
    </source>
</evidence>
<evidence type="ECO:0008006" key="17">
    <source>
        <dbReference type="Google" id="ProtNLM"/>
    </source>
</evidence>
<feature type="compositionally biased region" description="Low complexity" evidence="11">
    <location>
        <begin position="370"/>
        <end position="386"/>
    </location>
</feature>
<keyword evidence="8" id="KW-0472">Membrane</keyword>
<comment type="subcellular location">
    <subcellularLocation>
        <location evidence="1 10">Cell outer membrane</location>
    </subcellularLocation>
</comment>
<dbReference type="AlphaFoldDB" id="W4LPH2"/>
<proteinExistence type="inferred from homology"/>
<feature type="domain" description="GspD-like N0" evidence="14">
    <location>
        <begin position="66"/>
        <end position="135"/>
    </location>
</feature>
<dbReference type="Gene3D" id="3.30.1370.120">
    <property type="match status" value="3"/>
</dbReference>
<keyword evidence="4" id="KW-1134">Transmembrane beta strand</keyword>
<evidence type="ECO:0000256" key="6">
    <source>
        <dbReference type="ARBA" id="ARBA00022729"/>
    </source>
</evidence>
<evidence type="ECO:0000256" key="4">
    <source>
        <dbReference type="ARBA" id="ARBA00022452"/>
    </source>
</evidence>
<protein>
    <recommendedName>
        <fullName evidence="17">Type II secretion system protein GspD</fullName>
    </recommendedName>
</protein>
<sequence>MYRYSIVCSRYVTILILLLMVSWPVESAKLGEDQPAGRTPSPSTAERSALPVTPATSTVSEQNILLNFKDVDLRQIIDLMSELTNQNFLVDEKVRGKVTIISPRPVSSAEAYNIFLSILEVQGFTVVPQGTIHKIIPSREVKESPLPTAVDGTDRPSPVRDSFVTQLIPLKYADANEIRSLLSALVSKESSLLAYGPTNTLILTEVQSNISRLMKIIRALDIQAPATDYDVIPLQYAAADQIVSSLQSVLEGLAQTGSPSDDTSAASTQQRQRQRRRRNQRQAANPVRRAPNAPSIIADSRTNSLVVIATPPVIMKVKELIAELDIPTPEGRGQIHVYYLEHADAEELAQVLTAQAAEIERTQAASTVASQRQQGRNQSQQGNQRRATSAQGGTTPLGITITADKPTNSLVITAPPEAYAVLREIIEKLDIRRSQVLVEALFAEVTLNAANSFGVEWRVIDDPDGGTQIFGSSTGSSQTGVLNDLTASSLLASPTGLIIGALRNTININGNEILNIPAVLRAFDGDSDVNILATPNLLTTDNEEAEIVIGEERPFLRTSQSDSTNVNVLTRTFEFRDVGITLRMTPQISHGQTVRLNLFVELTAFVDEAETGAVTTTKRSTQTTVIADDGQTIVIGGLIREDSNEAETQVPCVGNAPLIGWAFSQQTEAQSKNNLLIFITPHILNTPGDIHRITEHKRQQSERAQEIEEHLQRNQPQRNLEHLLD</sequence>
<evidence type="ECO:0000313" key="15">
    <source>
        <dbReference type="EMBL" id="ETW99764.1"/>
    </source>
</evidence>
<evidence type="ECO:0000256" key="10">
    <source>
        <dbReference type="RuleBase" id="RU004004"/>
    </source>
</evidence>
<dbReference type="Pfam" id="PF21305">
    <property type="entry name" value="type_II_gspD_N0"/>
    <property type="match status" value="1"/>
</dbReference>
<dbReference type="HOGENOM" id="CLU_006756_1_1_7"/>
<comment type="similarity">
    <text evidence="2">Belongs to the bacterial secretin family. GSP D subfamily.</text>
</comment>
<dbReference type="InterPro" id="IPR038591">
    <property type="entry name" value="NolW-like_sf"/>
</dbReference>
<evidence type="ECO:0000256" key="2">
    <source>
        <dbReference type="ARBA" id="ARBA00006980"/>
    </source>
</evidence>
<feature type="compositionally biased region" description="Low complexity" evidence="11">
    <location>
        <begin position="281"/>
        <end position="295"/>
    </location>
</feature>
<dbReference type="InterPro" id="IPR005644">
    <property type="entry name" value="NolW-like"/>
</dbReference>
<evidence type="ECO:0000313" key="16">
    <source>
        <dbReference type="Proteomes" id="UP000019141"/>
    </source>
</evidence>
<gene>
    <name evidence="15" type="ORF">ETSY1_13780</name>
</gene>
<feature type="region of interest" description="Disordered" evidence="11">
    <location>
        <begin position="254"/>
        <end position="296"/>
    </location>
</feature>
<keyword evidence="6" id="KW-0732">Signal</keyword>
<keyword evidence="9" id="KW-0998">Cell outer membrane</keyword>
<evidence type="ECO:0000256" key="8">
    <source>
        <dbReference type="ARBA" id="ARBA00023136"/>
    </source>
</evidence>
<dbReference type="NCBIfam" id="TIGR02517">
    <property type="entry name" value="type_II_gspD"/>
    <property type="match status" value="1"/>
</dbReference>
<evidence type="ECO:0000259" key="12">
    <source>
        <dbReference type="Pfam" id="PF00263"/>
    </source>
</evidence>
<feature type="domain" description="Type II/III secretion system secretin-like" evidence="12">
    <location>
        <begin position="525"/>
        <end position="684"/>
    </location>
</feature>
<organism evidence="15 16">
    <name type="scientific">Entotheonella factor</name>
    <dbReference type="NCBI Taxonomy" id="1429438"/>
    <lineage>
        <taxon>Bacteria</taxon>
        <taxon>Pseudomonadati</taxon>
        <taxon>Nitrospinota/Tectimicrobiota group</taxon>
        <taxon>Candidatus Tectimicrobiota</taxon>
        <taxon>Candidatus Entotheonellia</taxon>
        <taxon>Candidatus Entotheonellales</taxon>
        <taxon>Candidatus Entotheonellaceae</taxon>
        <taxon>Candidatus Entotheonella</taxon>
    </lineage>
</organism>
<dbReference type="PATRIC" id="fig|1429438.4.peg.2750"/>
<accession>W4LPH2</accession>